<keyword evidence="3" id="KW-1185">Reference proteome</keyword>
<sequence>MNTSNDIPNTGGLEAVLQRMVVALREGRAPTVAPEEIPCFAPAALADDPVITPESLGTVLVSLGREDVPTLERALAAMKADERAWLGFKLVTDPAAALDSEDTDVVGVRGKGMGSADARPGVFLVLNPTGQREDAELVFSRPPSSRDRFQMFDVTRGPQVHDQQYAGVAWRSVPLFRRSRVFILGAGTVSVELERLAHGVDFETIVVDQDRAYLTPERFPLSHRVLIESFDAIPHLGVTADDYVCVLTRGHMHDPQALLYGVRSGAHYVGMMGCAEKNERVFQLAQASGVERAALEATHTPIGLKFGAKTPAELAMSITAELIQVRHARRKARR</sequence>
<dbReference type="Proteomes" id="UP001162734">
    <property type="component" value="Chromosome"/>
</dbReference>
<organism evidence="2 3">
    <name type="scientific">Anaeromyxobacter paludicola</name>
    <dbReference type="NCBI Taxonomy" id="2918171"/>
    <lineage>
        <taxon>Bacteria</taxon>
        <taxon>Pseudomonadati</taxon>
        <taxon>Myxococcota</taxon>
        <taxon>Myxococcia</taxon>
        <taxon>Myxococcales</taxon>
        <taxon>Cystobacterineae</taxon>
        <taxon>Anaeromyxobacteraceae</taxon>
        <taxon>Anaeromyxobacter</taxon>
    </lineage>
</organism>
<dbReference type="PANTHER" id="PTHR30388:SF6">
    <property type="entry name" value="XANTHINE DEHYDROGENASE SUBUNIT A-RELATED"/>
    <property type="match status" value="1"/>
</dbReference>
<proteinExistence type="predicted"/>
<protein>
    <recommendedName>
        <fullName evidence="1">XdhC Rossmann domain-containing protein</fullName>
    </recommendedName>
</protein>
<dbReference type="Pfam" id="PF13478">
    <property type="entry name" value="XdhC_C"/>
    <property type="match status" value="1"/>
</dbReference>
<dbReference type="RefSeq" id="WP_248343301.1">
    <property type="nucleotide sequence ID" value="NZ_AP025592.1"/>
</dbReference>
<accession>A0ABM7XFU3</accession>
<evidence type="ECO:0000313" key="3">
    <source>
        <dbReference type="Proteomes" id="UP001162734"/>
    </source>
</evidence>
<feature type="domain" description="XdhC Rossmann" evidence="1">
    <location>
        <begin position="181"/>
        <end position="322"/>
    </location>
</feature>
<evidence type="ECO:0000313" key="2">
    <source>
        <dbReference type="EMBL" id="BDG10757.1"/>
    </source>
</evidence>
<dbReference type="EMBL" id="AP025592">
    <property type="protein sequence ID" value="BDG10757.1"/>
    <property type="molecule type" value="Genomic_DNA"/>
</dbReference>
<reference evidence="3" key="1">
    <citation type="journal article" date="2022" name="Int. J. Syst. Evol. Microbiol.">
        <title>Anaeromyxobacter oryzae sp. nov., Anaeromyxobacter diazotrophicus sp. nov. and Anaeromyxobacter paludicola sp. nov., isolated from paddy soils.</title>
        <authorList>
            <person name="Itoh H."/>
            <person name="Xu Z."/>
            <person name="Mise K."/>
            <person name="Masuda Y."/>
            <person name="Ushijima N."/>
            <person name="Hayakawa C."/>
            <person name="Shiratori Y."/>
            <person name="Senoo K."/>
        </authorList>
    </citation>
    <scope>NUCLEOTIDE SEQUENCE [LARGE SCALE GENOMIC DNA]</scope>
    <source>
        <strain evidence="3">Red630</strain>
    </source>
</reference>
<name>A0ABM7XFU3_9BACT</name>
<evidence type="ECO:0000259" key="1">
    <source>
        <dbReference type="Pfam" id="PF13478"/>
    </source>
</evidence>
<dbReference type="Gene3D" id="3.40.50.720">
    <property type="entry name" value="NAD(P)-binding Rossmann-like Domain"/>
    <property type="match status" value="1"/>
</dbReference>
<dbReference type="InterPro" id="IPR052698">
    <property type="entry name" value="MoCofactor_Util/Proc"/>
</dbReference>
<dbReference type="InterPro" id="IPR027051">
    <property type="entry name" value="XdhC_Rossmann_dom"/>
</dbReference>
<dbReference type="PANTHER" id="PTHR30388">
    <property type="entry name" value="ALDEHYDE OXIDOREDUCTASE MOLYBDENUM COFACTOR ASSEMBLY PROTEIN"/>
    <property type="match status" value="1"/>
</dbReference>
<gene>
    <name evidence="2" type="ORF">AMPC_38700</name>
</gene>